<protein>
    <recommendedName>
        <fullName evidence="3">RNA-directed DNA polymerase from mobile element jockey</fullName>
    </recommendedName>
</protein>
<evidence type="ECO:0008006" key="3">
    <source>
        <dbReference type="Google" id="ProtNLM"/>
    </source>
</evidence>
<dbReference type="AlphaFoldDB" id="A0ABD0Z6W0"/>
<dbReference type="PANTHER" id="PTHR33332">
    <property type="entry name" value="REVERSE TRANSCRIPTASE DOMAIN-CONTAINING PROTEIN"/>
    <property type="match status" value="1"/>
</dbReference>
<dbReference type="EMBL" id="JBFDAA010000004">
    <property type="protein sequence ID" value="KAL1137968.1"/>
    <property type="molecule type" value="Genomic_DNA"/>
</dbReference>
<accession>A0ABD0Z6W0</accession>
<reference evidence="1 2" key="1">
    <citation type="submission" date="2024-07" db="EMBL/GenBank/DDBJ databases">
        <title>Chromosome-level genome assembly of the water stick insect Ranatra chinensis (Heteroptera: Nepidae).</title>
        <authorList>
            <person name="Liu X."/>
        </authorList>
    </citation>
    <scope>NUCLEOTIDE SEQUENCE [LARGE SCALE GENOMIC DNA]</scope>
    <source>
        <strain evidence="1">Cailab_2021Rc</strain>
        <tissue evidence="1">Muscle</tissue>
    </source>
</reference>
<name>A0ABD0Z6W0_9HEMI</name>
<dbReference type="Proteomes" id="UP001558652">
    <property type="component" value="Unassembled WGS sequence"/>
</dbReference>
<proteinExistence type="predicted"/>
<organism evidence="1 2">
    <name type="scientific">Ranatra chinensis</name>
    <dbReference type="NCBI Taxonomy" id="642074"/>
    <lineage>
        <taxon>Eukaryota</taxon>
        <taxon>Metazoa</taxon>
        <taxon>Ecdysozoa</taxon>
        <taxon>Arthropoda</taxon>
        <taxon>Hexapoda</taxon>
        <taxon>Insecta</taxon>
        <taxon>Pterygota</taxon>
        <taxon>Neoptera</taxon>
        <taxon>Paraneoptera</taxon>
        <taxon>Hemiptera</taxon>
        <taxon>Heteroptera</taxon>
        <taxon>Panheteroptera</taxon>
        <taxon>Nepomorpha</taxon>
        <taxon>Nepidae</taxon>
        <taxon>Ranatrinae</taxon>
        <taxon>Ranatra</taxon>
    </lineage>
</organism>
<evidence type="ECO:0000313" key="1">
    <source>
        <dbReference type="EMBL" id="KAL1137968.1"/>
    </source>
</evidence>
<keyword evidence="2" id="KW-1185">Reference proteome</keyword>
<evidence type="ECO:0000313" key="2">
    <source>
        <dbReference type="Proteomes" id="UP001558652"/>
    </source>
</evidence>
<gene>
    <name evidence="1" type="ORF">AAG570_009663</name>
</gene>
<sequence>MGLLWFDGEHIPRSKSIKYLGVILDCKLSWNNHVGEILKKANCRFAQLYPLINRTSALSIRAGRHMYLMLLRPILTYQSSVWGYTEKSKVNKLQVFQNKVLRMVAHAPRAIKRPVLHRDLDVPSIKNFIINLDARFYDKLETIDNEIINLLGISTSAPPLCYSKRIHTH</sequence>
<comment type="caution">
    <text evidence="1">The sequence shown here is derived from an EMBL/GenBank/DDBJ whole genome shotgun (WGS) entry which is preliminary data.</text>
</comment>